<dbReference type="Gene3D" id="1.10.1660.10">
    <property type="match status" value="1"/>
</dbReference>
<proteinExistence type="predicted"/>
<accession>A0A518BME3</accession>
<protein>
    <recommendedName>
        <fullName evidence="3">HTH merR-type domain-containing protein</fullName>
    </recommendedName>
</protein>
<reference evidence="1 2" key="1">
    <citation type="submission" date="2019-02" db="EMBL/GenBank/DDBJ databases">
        <title>Deep-cultivation of Planctomycetes and their phenomic and genomic characterization uncovers novel biology.</title>
        <authorList>
            <person name="Wiegand S."/>
            <person name="Jogler M."/>
            <person name="Boedeker C."/>
            <person name="Pinto D."/>
            <person name="Vollmers J."/>
            <person name="Rivas-Marin E."/>
            <person name="Kohn T."/>
            <person name="Peeters S.H."/>
            <person name="Heuer A."/>
            <person name="Rast P."/>
            <person name="Oberbeckmann S."/>
            <person name="Bunk B."/>
            <person name="Jeske O."/>
            <person name="Meyerdierks A."/>
            <person name="Storesund J.E."/>
            <person name="Kallscheuer N."/>
            <person name="Luecker S."/>
            <person name="Lage O.M."/>
            <person name="Pohl T."/>
            <person name="Merkel B.J."/>
            <person name="Hornburger P."/>
            <person name="Mueller R.-W."/>
            <person name="Bruemmer F."/>
            <person name="Labrenz M."/>
            <person name="Spormann A.M."/>
            <person name="Op den Camp H."/>
            <person name="Overmann J."/>
            <person name="Amann R."/>
            <person name="Jetten M.S.M."/>
            <person name="Mascher T."/>
            <person name="Medema M.H."/>
            <person name="Devos D.P."/>
            <person name="Kaster A.-K."/>
            <person name="Ovreas L."/>
            <person name="Rohde M."/>
            <person name="Galperin M.Y."/>
            <person name="Jogler C."/>
        </authorList>
    </citation>
    <scope>NUCLEOTIDE SEQUENCE [LARGE SCALE GENOMIC DNA]</scope>
    <source>
        <strain evidence="1 2">Pla133</strain>
    </source>
</reference>
<gene>
    <name evidence="1" type="ORF">Pla133_32450</name>
</gene>
<dbReference type="Proteomes" id="UP000316921">
    <property type="component" value="Chromosome"/>
</dbReference>
<sequence>MNREPILHEGERYLSLEVVAEIYQVRAVVLREVYERGLLGEGLTHDSTVCIATLALDRVATIVRLHEVHGLDPDAIAAHLGAD</sequence>
<evidence type="ECO:0000313" key="1">
    <source>
        <dbReference type="EMBL" id="QDU68151.1"/>
    </source>
</evidence>
<name>A0A518BME3_9BACT</name>
<dbReference type="AlphaFoldDB" id="A0A518BME3"/>
<evidence type="ECO:0008006" key="3">
    <source>
        <dbReference type="Google" id="ProtNLM"/>
    </source>
</evidence>
<dbReference type="RefSeq" id="WP_145066924.1">
    <property type="nucleotide sequence ID" value="NZ_CP036287.1"/>
</dbReference>
<keyword evidence="2" id="KW-1185">Reference proteome</keyword>
<dbReference type="KEGG" id="pbap:Pla133_32450"/>
<organism evidence="1 2">
    <name type="scientific">Engelhardtia mirabilis</name>
    <dbReference type="NCBI Taxonomy" id="2528011"/>
    <lineage>
        <taxon>Bacteria</taxon>
        <taxon>Pseudomonadati</taxon>
        <taxon>Planctomycetota</taxon>
        <taxon>Planctomycetia</taxon>
        <taxon>Planctomycetia incertae sedis</taxon>
        <taxon>Engelhardtia</taxon>
    </lineage>
</organism>
<evidence type="ECO:0000313" key="2">
    <source>
        <dbReference type="Proteomes" id="UP000316921"/>
    </source>
</evidence>
<dbReference type="EMBL" id="CP036287">
    <property type="protein sequence ID" value="QDU68151.1"/>
    <property type="molecule type" value="Genomic_DNA"/>
</dbReference>